<organism evidence="1 2">
    <name type="scientific">Candidatus Chisholmbacteria bacterium RIFCSPHIGHO2_01_FULL_49_18</name>
    <dbReference type="NCBI Taxonomy" id="1797590"/>
    <lineage>
        <taxon>Bacteria</taxon>
        <taxon>Candidatus Chisholmiibacteriota</taxon>
    </lineage>
</organism>
<proteinExistence type="predicted"/>
<dbReference type="EMBL" id="MHCI01000012">
    <property type="protein sequence ID" value="OGY16696.1"/>
    <property type="molecule type" value="Genomic_DNA"/>
</dbReference>
<dbReference type="AlphaFoldDB" id="A0A1G1VMR4"/>
<accession>A0A1G1VMR4</accession>
<sequence>MVQSSLKMTKEAVLLATKKISKPGTDEQARRVRAYIDWNVGEEDVAEDLEDLAEGLDAQDKDYMLIAAQNAADGEGLPQFQTEVAQYLDSREDYSGSSTDQSSTDIDE</sequence>
<evidence type="ECO:0000313" key="2">
    <source>
        <dbReference type="Proteomes" id="UP000179069"/>
    </source>
</evidence>
<reference evidence="1 2" key="1">
    <citation type="journal article" date="2016" name="Nat. Commun.">
        <title>Thousands of microbial genomes shed light on interconnected biogeochemical processes in an aquifer system.</title>
        <authorList>
            <person name="Anantharaman K."/>
            <person name="Brown C.T."/>
            <person name="Hug L.A."/>
            <person name="Sharon I."/>
            <person name="Castelle C.J."/>
            <person name="Probst A.J."/>
            <person name="Thomas B.C."/>
            <person name="Singh A."/>
            <person name="Wilkins M.J."/>
            <person name="Karaoz U."/>
            <person name="Brodie E.L."/>
            <person name="Williams K.H."/>
            <person name="Hubbard S.S."/>
            <person name="Banfield J.F."/>
        </authorList>
    </citation>
    <scope>NUCLEOTIDE SEQUENCE [LARGE SCALE GENOMIC DNA]</scope>
</reference>
<gene>
    <name evidence="1" type="ORF">A2785_01920</name>
</gene>
<name>A0A1G1VMR4_9BACT</name>
<protein>
    <submittedName>
        <fullName evidence="1">Uncharacterized protein</fullName>
    </submittedName>
</protein>
<dbReference type="Proteomes" id="UP000179069">
    <property type="component" value="Unassembled WGS sequence"/>
</dbReference>
<evidence type="ECO:0000313" key="1">
    <source>
        <dbReference type="EMBL" id="OGY16696.1"/>
    </source>
</evidence>
<comment type="caution">
    <text evidence="1">The sequence shown here is derived from an EMBL/GenBank/DDBJ whole genome shotgun (WGS) entry which is preliminary data.</text>
</comment>